<evidence type="ECO:0000313" key="3">
    <source>
        <dbReference type="EMBL" id="KNC96883.1"/>
    </source>
</evidence>
<gene>
    <name evidence="3" type="ORF">SPPG_07713</name>
</gene>
<feature type="region of interest" description="Disordered" evidence="2">
    <location>
        <begin position="70"/>
        <end position="106"/>
    </location>
</feature>
<organism evidence="3 4">
    <name type="scientific">Spizellomyces punctatus (strain DAOM BR117)</name>
    <dbReference type="NCBI Taxonomy" id="645134"/>
    <lineage>
        <taxon>Eukaryota</taxon>
        <taxon>Fungi</taxon>
        <taxon>Fungi incertae sedis</taxon>
        <taxon>Chytridiomycota</taxon>
        <taxon>Chytridiomycota incertae sedis</taxon>
        <taxon>Chytridiomycetes</taxon>
        <taxon>Spizellomycetales</taxon>
        <taxon>Spizellomycetaceae</taxon>
        <taxon>Spizellomyces</taxon>
    </lineage>
</organism>
<dbReference type="VEuPathDB" id="FungiDB:SPPG_07713"/>
<evidence type="ECO:0000256" key="2">
    <source>
        <dbReference type="SAM" id="MobiDB-lite"/>
    </source>
</evidence>
<proteinExistence type="predicted"/>
<reference evidence="3 4" key="1">
    <citation type="submission" date="2009-08" db="EMBL/GenBank/DDBJ databases">
        <title>The Genome Sequence of Spizellomyces punctatus strain DAOM BR117.</title>
        <authorList>
            <consortium name="The Broad Institute Genome Sequencing Platform"/>
            <person name="Russ C."/>
            <person name="Cuomo C."/>
            <person name="Shea T."/>
            <person name="Young S.K."/>
            <person name="Zeng Q."/>
            <person name="Koehrsen M."/>
            <person name="Haas B."/>
            <person name="Borodovsky M."/>
            <person name="Guigo R."/>
            <person name="Alvarado L."/>
            <person name="Berlin A."/>
            <person name="Bochicchio J."/>
            <person name="Borenstein D."/>
            <person name="Chapman S."/>
            <person name="Chen Z."/>
            <person name="Engels R."/>
            <person name="Freedman E."/>
            <person name="Gellesch M."/>
            <person name="Goldberg J."/>
            <person name="Griggs A."/>
            <person name="Gujja S."/>
            <person name="Heiman D."/>
            <person name="Hepburn T."/>
            <person name="Howarth C."/>
            <person name="Jen D."/>
            <person name="Larson L."/>
            <person name="Lewis B."/>
            <person name="Mehta T."/>
            <person name="Park D."/>
            <person name="Pearson M."/>
            <person name="Roberts A."/>
            <person name="Saif S."/>
            <person name="Shenoy N."/>
            <person name="Sisk P."/>
            <person name="Stolte C."/>
            <person name="Sykes S."/>
            <person name="Thomson T."/>
            <person name="Walk T."/>
            <person name="White J."/>
            <person name="Yandava C."/>
            <person name="Burger G."/>
            <person name="Gray M.W."/>
            <person name="Holland P.W.H."/>
            <person name="King N."/>
            <person name="Lang F.B.F."/>
            <person name="Roger A.J."/>
            <person name="Ruiz-Trillo I."/>
            <person name="Lander E."/>
            <person name="Nusbaum C."/>
        </authorList>
    </citation>
    <scope>NUCLEOTIDE SEQUENCE [LARGE SCALE GENOMIC DNA]</scope>
    <source>
        <strain evidence="3 4">DAOM BR117</strain>
    </source>
</reference>
<dbReference type="OrthoDB" id="5544375at2759"/>
<dbReference type="eggNOG" id="ENOG502RAXK">
    <property type="taxonomic scope" value="Eukaryota"/>
</dbReference>
<keyword evidence="4" id="KW-1185">Reference proteome</keyword>
<keyword evidence="1" id="KW-0175">Coiled coil</keyword>
<dbReference type="RefSeq" id="XP_016604923.1">
    <property type="nucleotide sequence ID" value="XM_016755870.1"/>
</dbReference>
<name>A0A0L0H860_SPIPD</name>
<feature type="compositionally biased region" description="Basic and acidic residues" evidence="2">
    <location>
        <begin position="21"/>
        <end position="33"/>
    </location>
</feature>
<dbReference type="Pfam" id="PF07956">
    <property type="entry name" value="DUF1690"/>
    <property type="match status" value="1"/>
</dbReference>
<dbReference type="EMBL" id="KQ257466">
    <property type="protein sequence ID" value="KNC96883.1"/>
    <property type="molecule type" value="Genomic_DNA"/>
</dbReference>
<feature type="region of interest" description="Disordered" evidence="2">
    <location>
        <begin position="14"/>
        <end position="33"/>
    </location>
</feature>
<protein>
    <submittedName>
        <fullName evidence="3">Uncharacterized protein</fullName>
    </submittedName>
</protein>
<dbReference type="AlphaFoldDB" id="A0A0L0H860"/>
<sequence length="205" mass="23481">MTIHLVHFMSLTQKSPRRTRLPKDYKMGAKSSKKEPIVIYNEPDVAIQFSPNLLRKLEGQPPDPVLARFSGLPTPPPPPHMPLGAQSVPPNRKSAPEQSQQPAVESADIDKIVKQRVEREIELHQQKRLVHEQRSADQVRREVEDLLKRQKIPPKTKVDPECVAAQDAVVSCYRNNPSRPLDCWREVENMKEKAKQAQRNFVESH</sequence>
<feature type="coiled-coil region" evidence="1">
    <location>
        <begin position="114"/>
        <end position="149"/>
    </location>
</feature>
<dbReference type="OMA" id="GKSLNCW"/>
<evidence type="ECO:0000256" key="1">
    <source>
        <dbReference type="SAM" id="Coils"/>
    </source>
</evidence>
<dbReference type="Proteomes" id="UP000053201">
    <property type="component" value="Unassembled WGS sequence"/>
</dbReference>
<dbReference type="GeneID" id="27690910"/>
<accession>A0A0L0H860</accession>
<evidence type="ECO:0000313" key="4">
    <source>
        <dbReference type="Proteomes" id="UP000053201"/>
    </source>
</evidence>
<dbReference type="InterPro" id="IPR012471">
    <property type="entry name" value="DUF1690"/>
</dbReference>
<dbReference type="InParanoid" id="A0A0L0H860"/>